<feature type="domain" description="Peptidoglycan binding-like" evidence="2">
    <location>
        <begin position="59"/>
        <end position="111"/>
    </location>
</feature>
<dbReference type="RefSeq" id="WP_091495998.1">
    <property type="nucleotide sequence ID" value="NZ_FODJ01000003.1"/>
</dbReference>
<evidence type="ECO:0000313" key="3">
    <source>
        <dbReference type="EMBL" id="SEO02874.1"/>
    </source>
</evidence>
<dbReference type="AlphaFoldDB" id="A0A1H8LCI2"/>
<evidence type="ECO:0000256" key="1">
    <source>
        <dbReference type="SAM" id="SignalP"/>
    </source>
</evidence>
<protein>
    <submittedName>
        <fullName evidence="3">Putative peptidoglycan binding domain-containing protein</fullName>
    </submittedName>
</protein>
<dbReference type="OrthoDB" id="9812621at2"/>
<keyword evidence="1" id="KW-0732">Signal</keyword>
<reference evidence="3 4" key="1">
    <citation type="submission" date="2016-10" db="EMBL/GenBank/DDBJ databases">
        <authorList>
            <person name="de Groot N.N."/>
        </authorList>
    </citation>
    <scope>NUCLEOTIDE SEQUENCE [LARGE SCALE GENOMIC DNA]</scope>
    <source>
        <strain evidence="3 4">CGMCC 1.10434</strain>
    </source>
</reference>
<sequence length="191" mass="21529">MNKKWLVLLPVITLMILLLPFQSAEASTTTEEIQEGYEALFNWPPEEQPIVSQGSQSFEVEFIQMMLVHFDHETEIDGIFGPHTDQQLRNLQAEYGLIVDGIVGVQTWTLLLDEYRAQLFSAEDALSYAEDFLNNEDLVFSSDGVRHTDDSDNVFYSIKVQSQELIDGGGSGTVGFYDVYQDGTVIEAHPK</sequence>
<dbReference type="Proteomes" id="UP000199300">
    <property type="component" value="Unassembled WGS sequence"/>
</dbReference>
<evidence type="ECO:0000259" key="2">
    <source>
        <dbReference type="Pfam" id="PF01471"/>
    </source>
</evidence>
<dbReference type="EMBL" id="FODJ01000003">
    <property type="protein sequence ID" value="SEO02874.1"/>
    <property type="molecule type" value="Genomic_DNA"/>
</dbReference>
<feature type="signal peptide" evidence="1">
    <location>
        <begin position="1"/>
        <end position="26"/>
    </location>
</feature>
<keyword evidence="4" id="KW-1185">Reference proteome</keyword>
<accession>A0A1H8LCI2</accession>
<dbReference type="InterPro" id="IPR036365">
    <property type="entry name" value="PGBD-like_sf"/>
</dbReference>
<organism evidence="3 4">
    <name type="scientific">Amphibacillus marinus</name>
    <dbReference type="NCBI Taxonomy" id="872970"/>
    <lineage>
        <taxon>Bacteria</taxon>
        <taxon>Bacillati</taxon>
        <taxon>Bacillota</taxon>
        <taxon>Bacilli</taxon>
        <taxon>Bacillales</taxon>
        <taxon>Bacillaceae</taxon>
        <taxon>Amphibacillus</taxon>
    </lineage>
</organism>
<dbReference type="InterPro" id="IPR036366">
    <property type="entry name" value="PGBDSf"/>
</dbReference>
<evidence type="ECO:0000313" key="4">
    <source>
        <dbReference type="Proteomes" id="UP000199300"/>
    </source>
</evidence>
<feature type="chain" id="PRO_5011622914" evidence="1">
    <location>
        <begin position="27"/>
        <end position="191"/>
    </location>
</feature>
<proteinExistence type="predicted"/>
<gene>
    <name evidence="3" type="ORF">SAMN04488134_103161</name>
</gene>
<dbReference type="Pfam" id="PF01471">
    <property type="entry name" value="PG_binding_1"/>
    <property type="match status" value="1"/>
</dbReference>
<name>A0A1H8LCI2_9BACI</name>
<dbReference type="Gene3D" id="1.10.101.10">
    <property type="entry name" value="PGBD-like superfamily/PGBD"/>
    <property type="match status" value="1"/>
</dbReference>
<dbReference type="SUPFAM" id="SSF47090">
    <property type="entry name" value="PGBD-like"/>
    <property type="match status" value="1"/>
</dbReference>
<dbReference type="InterPro" id="IPR002477">
    <property type="entry name" value="Peptidoglycan-bd-like"/>
</dbReference>